<dbReference type="Proteomes" id="UP000377224">
    <property type="component" value="Unassembled WGS sequence"/>
</dbReference>
<reference evidence="1 2" key="1">
    <citation type="submission" date="2019-09" db="EMBL/GenBank/DDBJ databases">
        <authorList>
            <person name="Chandra G."/>
            <person name="Truman W A."/>
        </authorList>
    </citation>
    <scope>NUCLEOTIDE SEQUENCE [LARGE SCALE GENOMIC DNA]</scope>
    <source>
        <strain evidence="1">PS896</strain>
    </source>
</reference>
<accession>A0A5E7Q459</accession>
<evidence type="ECO:0008006" key="3">
    <source>
        <dbReference type="Google" id="ProtNLM"/>
    </source>
</evidence>
<evidence type="ECO:0000313" key="2">
    <source>
        <dbReference type="Proteomes" id="UP000377224"/>
    </source>
</evidence>
<dbReference type="EMBL" id="CABVIN010000014">
    <property type="protein sequence ID" value="VVP56448.1"/>
    <property type="molecule type" value="Genomic_DNA"/>
</dbReference>
<protein>
    <recommendedName>
        <fullName evidence="3">LysR family transcriptional regulator</fullName>
    </recommendedName>
</protein>
<proteinExistence type="predicted"/>
<gene>
    <name evidence="1" type="ORF">PS896_05736</name>
</gene>
<name>A0A5E7Q459_PSEFL</name>
<dbReference type="RefSeq" id="WP_401163963.1">
    <property type="nucleotide sequence ID" value="NZ_CABVIN010000014.1"/>
</dbReference>
<evidence type="ECO:0000313" key="1">
    <source>
        <dbReference type="EMBL" id="VVP56448.1"/>
    </source>
</evidence>
<dbReference type="AlphaFoldDB" id="A0A5E7Q459"/>
<sequence length="43" mass="4460">MAFPPLHNFKVFESVARLGSLAAAAVELHVTVGAVASLKVVIV</sequence>
<organism evidence="1 2">
    <name type="scientific">Pseudomonas fluorescens</name>
    <dbReference type="NCBI Taxonomy" id="294"/>
    <lineage>
        <taxon>Bacteria</taxon>
        <taxon>Pseudomonadati</taxon>
        <taxon>Pseudomonadota</taxon>
        <taxon>Gammaproteobacteria</taxon>
        <taxon>Pseudomonadales</taxon>
        <taxon>Pseudomonadaceae</taxon>
        <taxon>Pseudomonas</taxon>
    </lineage>
</organism>